<protein>
    <submittedName>
        <fullName evidence="1">Uncharacterized protein</fullName>
    </submittedName>
</protein>
<gene>
    <name evidence="1" type="ORF">PPRIM_AZ9-3.1.T1020023</name>
</gene>
<proteinExistence type="predicted"/>
<name>A0A8S1P052_PARPR</name>
<organism evidence="1 2">
    <name type="scientific">Paramecium primaurelia</name>
    <dbReference type="NCBI Taxonomy" id="5886"/>
    <lineage>
        <taxon>Eukaryota</taxon>
        <taxon>Sar</taxon>
        <taxon>Alveolata</taxon>
        <taxon>Ciliophora</taxon>
        <taxon>Intramacronucleata</taxon>
        <taxon>Oligohymenophorea</taxon>
        <taxon>Peniculida</taxon>
        <taxon>Parameciidae</taxon>
        <taxon>Paramecium</taxon>
    </lineage>
</organism>
<dbReference type="EMBL" id="CAJJDM010000105">
    <property type="protein sequence ID" value="CAD8096641.1"/>
    <property type="molecule type" value="Genomic_DNA"/>
</dbReference>
<reference evidence="1" key="1">
    <citation type="submission" date="2021-01" db="EMBL/GenBank/DDBJ databases">
        <authorList>
            <consortium name="Genoscope - CEA"/>
            <person name="William W."/>
        </authorList>
    </citation>
    <scope>NUCLEOTIDE SEQUENCE</scope>
</reference>
<sequence>MGKLTKVLQSKLLRGRNRENIISKFLTISIHDSYFK</sequence>
<evidence type="ECO:0000313" key="2">
    <source>
        <dbReference type="Proteomes" id="UP000688137"/>
    </source>
</evidence>
<accession>A0A8S1P052</accession>
<evidence type="ECO:0000313" key="1">
    <source>
        <dbReference type="EMBL" id="CAD8096641.1"/>
    </source>
</evidence>
<dbReference type="Proteomes" id="UP000688137">
    <property type="component" value="Unassembled WGS sequence"/>
</dbReference>
<keyword evidence="2" id="KW-1185">Reference proteome</keyword>
<comment type="caution">
    <text evidence="1">The sequence shown here is derived from an EMBL/GenBank/DDBJ whole genome shotgun (WGS) entry which is preliminary data.</text>
</comment>
<dbReference type="AlphaFoldDB" id="A0A8S1P052"/>